<accession>A0A1S3X7W3</accession>
<name>A0A1S3X7W3_TOBAC</name>
<dbReference type="AlphaFoldDB" id="A0A1S3X7W3"/>
<proteinExistence type="predicted"/>
<sequence>MGSTKGTMDKKILVDFLKELDEFENINWSYTVEEKKIEPKGRKIYKAKDWKRTLACKFYEERENVSDRSGEGMDLLWEKYEMEAINYNTKRDNSNTKKKMKRKGELNGYFKEEKKEVNEQIEQLCCLQALKFSAGKVNLGIGRANLVRISKAIKGFGWLYHVNKNNKKVHCGDRF</sequence>
<dbReference type="PANTHER" id="PTHR36760">
    <property type="entry name" value="ACIDIC LEUCINE-RICH NUCLEAR PHOSPHOPROTEIN 32 FAMILY B PROTEIN"/>
    <property type="match status" value="1"/>
</dbReference>
<dbReference type="STRING" id="4097.A0A1S3X7W3"/>
<gene>
    <name evidence="1" type="primary">LOC107762270</name>
</gene>
<dbReference type="KEGG" id="nta:107762270"/>
<dbReference type="OMA" id="HIDQLCC"/>
<dbReference type="PANTHER" id="PTHR36760:SF2">
    <property type="match status" value="1"/>
</dbReference>
<organism evidence="1">
    <name type="scientific">Nicotiana tabacum</name>
    <name type="common">Common tobacco</name>
    <dbReference type="NCBI Taxonomy" id="4097"/>
    <lineage>
        <taxon>Eukaryota</taxon>
        <taxon>Viridiplantae</taxon>
        <taxon>Streptophyta</taxon>
        <taxon>Embryophyta</taxon>
        <taxon>Tracheophyta</taxon>
        <taxon>Spermatophyta</taxon>
        <taxon>Magnoliopsida</taxon>
        <taxon>eudicotyledons</taxon>
        <taxon>Gunneridae</taxon>
        <taxon>Pentapetalae</taxon>
        <taxon>asterids</taxon>
        <taxon>lamiids</taxon>
        <taxon>Solanales</taxon>
        <taxon>Solanaceae</taxon>
        <taxon>Nicotianoideae</taxon>
        <taxon>Nicotianeae</taxon>
        <taxon>Nicotiana</taxon>
    </lineage>
</organism>
<dbReference type="OrthoDB" id="1939140at2759"/>
<evidence type="ECO:0000313" key="1">
    <source>
        <dbReference type="RefSeq" id="XP_016436105.1"/>
    </source>
</evidence>
<dbReference type="RefSeq" id="XP_016436105.1">
    <property type="nucleotide sequence ID" value="XM_016580619.1"/>
</dbReference>
<dbReference type="PaxDb" id="4097-A0A1S3X7W3"/>
<reference evidence="1" key="1">
    <citation type="submission" date="2025-08" db="UniProtKB">
        <authorList>
            <consortium name="RefSeq"/>
        </authorList>
    </citation>
    <scope>IDENTIFICATION</scope>
</reference>
<protein>
    <submittedName>
        <fullName evidence="1">Uncharacterized protein</fullName>
    </submittedName>
</protein>